<reference evidence="2" key="1">
    <citation type="journal article" date="2010" name="Science">
        <title>Plasticity of animal genome architecture unmasked by rapid evolution of a pelagic tunicate.</title>
        <authorList>
            <person name="Denoeud F."/>
            <person name="Henriet S."/>
            <person name="Mungpakdee S."/>
            <person name="Aury J.M."/>
            <person name="Da Silva C."/>
            <person name="Brinkmann H."/>
            <person name="Mikhaleva J."/>
            <person name="Olsen L.C."/>
            <person name="Jubin C."/>
            <person name="Canestro C."/>
            <person name="Bouquet J.M."/>
            <person name="Danks G."/>
            <person name="Poulain J."/>
            <person name="Campsteijn C."/>
            <person name="Adamski M."/>
            <person name="Cross I."/>
            <person name="Yadetie F."/>
            <person name="Muffato M."/>
            <person name="Louis A."/>
            <person name="Butcher S."/>
            <person name="Tsagkogeorga G."/>
            <person name="Konrad A."/>
            <person name="Singh S."/>
            <person name="Jensen M.F."/>
            <person name="Cong E.H."/>
            <person name="Eikeseth-Otteraa H."/>
            <person name="Noel B."/>
            <person name="Anthouard V."/>
            <person name="Porcel B.M."/>
            <person name="Kachouri-Lafond R."/>
            <person name="Nishino A."/>
            <person name="Ugolini M."/>
            <person name="Chourrout P."/>
            <person name="Nishida H."/>
            <person name="Aasland R."/>
            <person name="Huzurbazar S."/>
            <person name="Westhof E."/>
            <person name="Delsuc F."/>
            <person name="Lehrach H."/>
            <person name="Reinhardt R."/>
            <person name="Weissenbach J."/>
            <person name="Roy S.W."/>
            <person name="Artiguenave F."/>
            <person name="Postlethwait J.H."/>
            <person name="Manak J.R."/>
            <person name="Thompson E.M."/>
            <person name="Jaillon O."/>
            <person name="Du Pasquier L."/>
            <person name="Boudinot P."/>
            <person name="Liberles D.A."/>
            <person name="Volff J.N."/>
            <person name="Philippe H."/>
            <person name="Lenhard B."/>
            <person name="Roest Crollius H."/>
            <person name="Wincker P."/>
            <person name="Chourrout D."/>
        </authorList>
    </citation>
    <scope>NUCLEOTIDE SEQUENCE [LARGE SCALE GENOMIC DNA]</scope>
</reference>
<evidence type="ECO:0000313" key="2">
    <source>
        <dbReference type="EMBL" id="CBY09074.1"/>
    </source>
</evidence>
<name>E4XBU9_OIKDI</name>
<protein>
    <submittedName>
        <fullName evidence="2">Uncharacterized protein</fullName>
    </submittedName>
</protein>
<feature type="signal peptide" evidence="1">
    <location>
        <begin position="1"/>
        <end position="15"/>
    </location>
</feature>
<keyword evidence="1" id="KW-0732">Signal</keyword>
<accession>E4XBU9</accession>
<proteinExistence type="predicted"/>
<sequence length="234" mass="27370">MKLISLFLALSCAQQKNDTDFEQRNWEESVVRAEKVIVLYREIAKKALYCKMMEKRRPKFVFRFRKTILDVTWHVKNKCNKKRSRRNIDLPDGEFFFFDKKQAKGKGKGKLVFDYEEFDEEGFDKMEQEIDNVLFDIFVSDYMDAEPVFEAKPSFSKSARSMPSSLVTTMSSDVQKRVNMVTKAIKTTRKTAYSIVKEFANECPKNSAWLRRIGAIMKNTRQAFNKCLEVAPNA</sequence>
<dbReference type="Proteomes" id="UP000001307">
    <property type="component" value="Unassembled WGS sequence"/>
</dbReference>
<dbReference type="AlphaFoldDB" id="E4XBU9"/>
<evidence type="ECO:0000256" key="1">
    <source>
        <dbReference type="SAM" id="SignalP"/>
    </source>
</evidence>
<evidence type="ECO:0000313" key="3">
    <source>
        <dbReference type="Proteomes" id="UP000001307"/>
    </source>
</evidence>
<dbReference type="InParanoid" id="E4XBU9"/>
<dbReference type="EMBL" id="FN653034">
    <property type="protein sequence ID" value="CBY09074.1"/>
    <property type="molecule type" value="Genomic_DNA"/>
</dbReference>
<gene>
    <name evidence="2" type="ORF">GSOID_T00006606001</name>
</gene>
<dbReference type="OrthoDB" id="10402418at2759"/>
<feature type="chain" id="PRO_5012610022" evidence="1">
    <location>
        <begin position="16"/>
        <end position="234"/>
    </location>
</feature>
<keyword evidence="3" id="KW-1185">Reference proteome</keyword>
<organism evidence="2">
    <name type="scientific">Oikopleura dioica</name>
    <name type="common">Tunicate</name>
    <dbReference type="NCBI Taxonomy" id="34765"/>
    <lineage>
        <taxon>Eukaryota</taxon>
        <taxon>Metazoa</taxon>
        <taxon>Chordata</taxon>
        <taxon>Tunicata</taxon>
        <taxon>Appendicularia</taxon>
        <taxon>Copelata</taxon>
        <taxon>Oikopleuridae</taxon>
        <taxon>Oikopleura</taxon>
    </lineage>
</organism>